<dbReference type="AlphaFoldDB" id="X0Y8L0"/>
<gene>
    <name evidence="1" type="ORF">S01H1_78135</name>
</gene>
<protein>
    <submittedName>
        <fullName evidence="1">Uncharacterized protein</fullName>
    </submittedName>
</protein>
<evidence type="ECO:0000313" key="1">
    <source>
        <dbReference type="EMBL" id="GAG43637.1"/>
    </source>
</evidence>
<organism evidence="1">
    <name type="scientific">marine sediment metagenome</name>
    <dbReference type="NCBI Taxonomy" id="412755"/>
    <lineage>
        <taxon>unclassified sequences</taxon>
        <taxon>metagenomes</taxon>
        <taxon>ecological metagenomes</taxon>
    </lineage>
</organism>
<sequence length="120" mass="13436">EILRRLLAYAQKVTGIHEILAGVTDTRKRPLIPTVRIIRSAFAMILVRLGSLNALEQTKSSRFWHQWLGGPIPSADTVGRVFSLADCDTVRAGIHEVYARLKRNKALEPPWHGLTPKDEG</sequence>
<comment type="caution">
    <text evidence="1">The sequence shown here is derived from an EMBL/GenBank/DDBJ whole genome shotgun (WGS) entry which is preliminary data.</text>
</comment>
<feature type="non-terminal residue" evidence="1">
    <location>
        <position position="1"/>
    </location>
</feature>
<proteinExistence type="predicted"/>
<reference evidence="1" key="1">
    <citation type="journal article" date="2014" name="Front. Microbiol.">
        <title>High frequency of phylogenetically diverse reductive dehalogenase-homologous genes in deep subseafloor sedimentary metagenomes.</title>
        <authorList>
            <person name="Kawai M."/>
            <person name="Futagami T."/>
            <person name="Toyoda A."/>
            <person name="Takaki Y."/>
            <person name="Nishi S."/>
            <person name="Hori S."/>
            <person name="Arai W."/>
            <person name="Tsubouchi T."/>
            <person name="Morono Y."/>
            <person name="Uchiyama I."/>
            <person name="Ito T."/>
            <person name="Fujiyama A."/>
            <person name="Inagaki F."/>
            <person name="Takami H."/>
        </authorList>
    </citation>
    <scope>NUCLEOTIDE SEQUENCE</scope>
    <source>
        <strain evidence="1">Expedition CK06-06</strain>
    </source>
</reference>
<accession>X0Y8L0</accession>
<name>X0Y8L0_9ZZZZ</name>
<dbReference type="EMBL" id="BARS01052568">
    <property type="protein sequence ID" value="GAG43637.1"/>
    <property type="molecule type" value="Genomic_DNA"/>
</dbReference>